<dbReference type="Ensembl" id="ENSVKKT00000029726.1">
    <property type="protein sequence ID" value="ENSVKKP00000029037.1"/>
    <property type="gene ID" value="ENSVKKG00000018699.1"/>
</dbReference>
<keyword evidence="6" id="KW-0539">Nucleus</keyword>
<evidence type="ECO:0000256" key="5">
    <source>
        <dbReference type="ARBA" id="ARBA00022833"/>
    </source>
</evidence>
<keyword evidence="9" id="KW-1185">Reference proteome</keyword>
<comment type="subcellular location">
    <subcellularLocation>
        <location evidence="1">Nucleus</location>
    </subcellularLocation>
</comment>
<accession>A0A8D2LZE9</accession>
<organism evidence="8 9">
    <name type="scientific">Varanus komodoensis</name>
    <name type="common">Komodo dragon</name>
    <dbReference type="NCBI Taxonomy" id="61221"/>
    <lineage>
        <taxon>Eukaryota</taxon>
        <taxon>Metazoa</taxon>
        <taxon>Chordata</taxon>
        <taxon>Craniata</taxon>
        <taxon>Vertebrata</taxon>
        <taxon>Euteleostomi</taxon>
        <taxon>Lepidosauria</taxon>
        <taxon>Squamata</taxon>
        <taxon>Bifurcata</taxon>
        <taxon>Unidentata</taxon>
        <taxon>Episquamata</taxon>
        <taxon>Toxicofera</taxon>
        <taxon>Anguimorpha</taxon>
        <taxon>Paleoanguimorpha</taxon>
        <taxon>Varanoidea</taxon>
        <taxon>Varanidae</taxon>
        <taxon>Varanus</taxon>
    </lineage>
</organism>
<keyword evidence="2" id="KW-0479">Metal-binding</keyword>
<dbReference type="PANTHER" id="PTHR46105:SF25">
    <property type="entry name" value="ZGC:110075 PROTEIN"/>
    <property type="match status" value="1"/>
</dbReference>
<dbReference type="SUPFAM" id="SSF54695">
    <property type="entry name" value="POZ domain"/>
    <property type="match status" value="1"/>
</dbReference>
<keyword evidence="3" id="KW-0677">Repeat</keyword>
<dbReference type="PANTHER" id="PTHR46105">
    <property type="entry name" value="AGAP004733-PA"/>
    <property type="match status" value="1"/>
</dbReference>
<keyword evidence="4" id="KW-0863">Zinc-finger</keyword>
<dbReference type="GO" id="GO:0000978">
    <property type="term" value="F:RNA polymerase II cis-regulatory region sequence-specific DNA binding"/>
    <property type="evidence" value="ECO:0007669"/>
    <property type="project" value="TreeGrafter"/>
</dbReference>
<dbReference type="PROSITE" id="PS50097">
    <property type="entry name" value="BTB"/>
    <property type="match status" value="1"/>
</dbReference>
<evidence type="ECO:0000256" key="6">
    <source>
        <dbReference type="ARBA" id="ARBA00023242"/>
    </source>
</evidence>
<dbReference type="InterPro" id="IPR011333">
    <property type="entry name" value="SKP1/BTB/POZ_sf"/>
</dbReference>
<reference evidence="8" key="2">
    <citation type="submission" date="2025-09" db="UniProtKB">
        <authorList>
            <consortium name="Ensembl"/>
        </authorList>
    </citation>
    <scope>IDENTIFICATION</scope>
</reference>
<evidence type="ECO:0000256" key="4">
    <source>
        <dbReference type="ARBA" id="ARBA00022771"/>
    </source>
</evidence>
<sequence>MAPVGEVTDSCHAGSLLLQLNEQRLRGQFCDITVIAEETKFQAHKNVLAASSLYFKEVLLEDSHLPVPSLAAAKELGAAGRRLGISRLENLD</sequence>
<dbReference type="InterPro" id="IPR050457">
    <property type="entry name" value="ZnFinger_BTB_dom_contain"/>
</dbReference>
<keyword evidence="5" id="KW-0862">Zinc</keyword>
<dbReference type="Proteomes" id="UP000694545">
    <property type="component" value="Unplaced"/>
</dbReference>
<evidence type="ECO:0000256" key="2">
    <source>
        <dbReference type="ARBA" id="ARBA00022723"/>
    </source>
</evidence>
<name>A0A8D2LZE9_VARKO</name>
<dbReference type="Gene3D" id="3.30.710.10">
    <property type="entry name" value="Potassium Channel Kv1.1, Chain A"/>
    <property type="match status" value="1"/>
</dbReference>
<evidence type="ECO:0000259" key="7">
    <source>
        <dbReference type="PROSITE" id="PS50097"/>
    </source>
</evidence>
<feature type="domain" description="BTB" evidence="7">
    <location>
        <begin position="30"/>
        <end position="59"/>
    </location>
</feature>
<dbReference type="AlphaFoldDB" id="A0A8D2LZE9"/>
<reference evidence="8" key="1">
    <citation type="submission" date="2025-08" db="UniProtKB">
        <authorList>
            <consortium name="Ensembl"/>
        </authorList>
    </citation>
    <scope>IDENTIFICATION</scope>
</reference>
<evidence type="ECO:0000313" key="8">
    <source>
        <dbReference type="Ensembl" id="ENSVKKP00000029037.1"/>
    </source>
</evidence>
<evidence type="ECO:0000256" key="3">
    <source>
        <dbReference type="ARBA" id="ARBA00022737"/>
    </source>
</evidence>
<protein>
    <recommendedName>
        <fullName evidence="7">BTB domain-containing protein</fullName>
    </recommendedName>
</protein>
<evidence type="ECO:0000313" key="9">
    <source>
        <dbReference type="Proteomes" id="UP000694545"/>
    </source>
</evidence>
<evidence type="ECO:0000256" key="1">
    <source>
        <dbReference type="ARBA" id="ARBA00004123"/>
    </source>
</evidence>
<proteinExistence type="predicted"/>
<dbReference type="InterPro" id="IPR000210">
    <property type="entry name" value="BTB/POZ_dom"/>
</dbReference>
<dbReference type="OMA" id="EVTDSCH"/>
<dbReference type="Pfam" id="PF00651">
    <property type="entry name" value="BTB"/>
    <property type="match status" value="1"/>
</dbReference>
<dbReference type="GO" id="GO:0000981">
    <property type="term" value="F:DNA-binding transcription factor activity, RNA polymerase II-specific"/>
    <property type="evidence" value="ECO:0007669"/>
    <property type="project" value="TreeGrafter"/>
</dbReference>